<dbReference type="EMBL" id="GGFM01011038">
    <property type="protein sequence ID" value="MBW31789.1"/>
    <property type="molecule type" value="Transcribed_RNA"/>
</dbReference>
<name>A0A2M3ZTD5_9DIPT</name>
<organism evidence="2">
    <name type="scientific">Anopheles braziliensis</name>
    <dbReference type="NCBI Taxonomy" id="58242"/>
    <lineage>
        <taxon>Eukaryota</taxon>
        <taxon>Metazoa</taxon>
        <taxon>Ecdysozoa</taxon>
        <taxon>Arthropoda</taxon>
        <taxon>Hexapoda</taxon>
        <taxon>Insecta</taxon>
        <taxon>Pterygota</taxon>
        <taxon>Neoptera</taxon>
        <taxon>Endopterygota</taxon>
        <taxon>Diptera</taxon>
        <taxon>Nematocera</taxon>
        <taxon>Culicoidea</taxon>
        <taxon>Culicidae</taxon>
        <taxon>Anophelinae</taxon>
        <taxon>Anopheles</taxon>
    </lineage>
</organism>
<feature type="region of interest" description="Disordered" evidence="1">
    <location>
        <begin position="139"/>
        <end position="164"/>
    </location>
</feature>
<reference evidence="2" key="1">
    <citation type="submission" date="2018-01" db="EMBL/GenBank/DDBJ databases">
        <title>An insight into the sialome of Amazonian anophelines.</title>
        <authorList>
            <person name="Ribeiro J.M."/>
            <person name="Scarpassa V."/>
            <person name="Calvo E."/>
        </authorList>
    </citation>
    <scope>NUCLEOTIDE SEQUENCE</scope>
    <source>
        <tissue evidence="2">Salivary glands</tissue>
    </source>
</reference>
<protein>
    <submittedName>
        <fullName evidence="2">Putative secreted peptide</fullName>
    </submittedName>
</protein>
<feature type="compositionally biased region" description="Basic residues" evidence="1">
    <location>
        <begin position="152"/>
        <end position="164"/>
    </location>
</feature>
<proteinExistence type="predicted"/>
<evidence type="ECO:0000256" key="1">
    <source>
        <dbReference type="SAM" id="MobiDB-lite"/>
    </source>
</evidence>
<accession>A0A2M3ZTD5</accession>
<evidence type="ECO:0000313" key="2">
    <source>
        <dbReference type="EMBL" id="MBW31789.1"/>
    </source>
</evidence>
<dbReference type="AlphaFoldDB" id="A0A2M3ZTD5"/>
<feature type="compositionally biased region" description="Basic and acidic residues" evidence="1">
    <location>
        <begin position="140"/>
        <end position="151"/>
    </location>
</feature>
<sequence length="219" mass="24231">MSSALALCLSLYCASHLRKFLHPLPPLPGRSMVSAGAQRMVALGPALECGCAAMREDSSSRLADDFYRTVPLSLALYKYLTLQLSLFSWESLLLLHRDDDCCLLASPGQHRLLMFARARVPESEISLVFWGPRGLTAGLESERPTDREIQSRGRRSHNSNKNAHKYKHTHTPFCSFPGVCGGIRVAYAVDRARTHLLHPSQGAVVCWSGWLSANGERTP</sequence>